<keyword evidence="2" id="KW-0812">Transmembrane</keyword>
<keyword evidence="2" id="KW-1133">Transmembrane helix</keyword>
<gene>
    <name evidence="4" type="ORF">OG563_39825</name>
</gene>
<keyword evidence="5" id="KW-1185">Reference proteome</keyword>
<dbReference type="InterPro" id="IPR058489">
    <property type="entry name" value="DUF8176"/>
</dbReference>
<evidence type="ECO:0000256" key="2">
    <source>
        <dbReference type="SAM" id="Phobius"/>
    </source>
</evidence>
<proteinExistence type="predicted"/>
<evidence type="ECO:0000256" key="1">
    <source>
        <dbReference type="SAM" id="MobiDB-lite"/>
    </source>
</evidence>
<sequence length="266" mass="28151">MRQNPIHPGAFDTDPTRHDPNHHAPDPYEQALVRHNPIQAADGESAPHELDYGGDWSEWVEELPAEPKPLAPDYFRHEEALAAMIDRSGRNRSKRRWMPVLVGSVAAAGLLVVAFVQIRPEPQPATVASSTPSQVAVSGSTSAAQCPPERVGDTITGNGAGGLDSGPGVIFAFQYAYYVTRSGVATREFVAPNASVSPAGTIQQGIDGIPAGTTHCISVTPGAFVGQYLVQVTEHRPDSTSITYKPQVVTTARVGNQTLITGIGAA</sequence>
<accession>A0ABZ1YPM4</accession>
<reference evidence="4" key="1">
    <citation type="submission" date="2022-10" db="EMBL/GenBank/DDBJ databases">
        <title>The complete genomes of actinobacterial strains from the NBC collection.</title>
        <authorList>
            <person name="Joergensen T.S."/>
            <person name="Alvarez Arevalo M."/>
            <person name="Sterndorff E.B."/>
            <person name="Faurdal D."/>
            <person name="Vuksanovic O."/>
            <person name="Mourched A.-S."/>
            <person name="Charusanti P."/>
            <person name="Shaw S."/>
            <person name="Blin K."/>
            <person name="Weber T."/>
        </authorList>
    </citation>
    <scope>NUCLEOTIDE SEQUENCE</scope>
    <source>
        <strain evidence="4">NBC_01482</strain>
    </source>
</reference>
<name>A0ABZ1YPM4_9NOCA</name>
<keyword evidence="2" id="KW-0472">Membrane</keyword>
<dbReference type="Proteomes" id="UP001432062">
    <property type="component" value="Chromosome"/>
</dbReference>
<dbReference type="Pfam" id="PF26527">
    <property type="entry name" value="DUF8176"/>
    <property type="match status" value="1"/>
</dbReference>
<feature type="region of interest" description="Disordered" evidence="1">
    <location>
        <begin position="1"/>
        <end position="28"/>
    </location>
</feature>
<evidence type="ECO:0000259" key="3">
    <source>
        <dbReference type="Pfam" id="PF26527"/>
    </source>
</evidence>
<feature type="compositionally biased region" description="Polar residues" evidence="1">
    <location>
        <begin position="126"/>
        <end position="144"/>
    </location>
</feature>
<feature type="compositionally biased region" description="Basic and acidic residues" evidence="1">
    <location>
        <begin position="14"/>
        <end position="26"/>
    </location>
</feature>
<evidence type="ECO:0000313" key="5">
    <source>
        <dbReference type="Proteomes" id="UP001432062"/>
    </source>
</evidence>
<feature type="region of interest" description="Disordered" evidence="1">
    <location>
        <begin position="123"/>
        <end position="159"/>
    </location>
</feature>
<feature type="domain" description="DUF8176" evidence="3">
    <location>
        <begin position="144"/>
        <end position="263"/>
    </location>
</feature>
<feature type="transmembrane region" description="Helical" evidence="2">
    <location>
        <begin position="97"/>
        <end position="116"/>
    </location>
</feature>
<organism evidence="4 5">
    <name type="scientific">Nocardia vinacea</name>
    <dbReference type="NCBI Taxonomy" id="96468"/>
    <lineage>
        <taxon>Bacteria</taxon>
        <taxon>Bacillati</taxon>
        <taxon>Actinomycetota</taxon>
        <taxon>Actinomycetes</taxon>
        <taxon>Mycobacteriales</taxon>
        <taxon>Nocardiaceae</taxon>
        <taxon>Nocardia</taxon>
    </lineage>
</organism>
<dbReference type="RefSeq" id="WP_327098419.1">
    <property type="nucleotide sequence ID" value="NZ_CP109149.1"/>
</dbReference>
<protein>
    <recommendedName>
        <fullName evidence="3">DUF8176 domain-containing protein</fullName>
    </recommendedName>
</protein>
<dbReference type="EMBL" id="CP109441">
    <property type="protein sequence ID" value="WUV45210.1"/>
    <property type="molecule type" value="Genomic_DNA"/>
</dbReference>
<evidence type="ECO:0000313" key="4">
    <source>
        <dbReference type="EMBL" id="WUV45210.1"/>
    </source>
</evidence>